<dbReference type="Proteomes" id="UP000217895">
    <property type="component" value="Plasmid Plasmid2 dna"/>
</dbReference>
<keyword evidence="2" id="KW-1185">Reference proteome</keyword>
<evidence type="ECO:0000313" key="1">
    <source>
        <dbReference type="EMBL" id="BAY59518.1"/>
    </source>
</evidence>
<gene>
    <name evidence="1" type="ORF">NIES2135_63950</name>
</gene>
<geneLocation type="plasmid" evidence="1">
    <name>plasmid2</name>
</geneLocation>
<evidence type="ECO:0000313" key="2">
    <source>
        <dbReference type="Proteomes" id="UP000217895"/>
    </source>
</evidence>
<dbReference type="EMBL" id="AP018205">
    <property type="protein sequence ID" value="BAY59518.1"/>
    <property type="molecule type" value="Genomic_DNA"/>
</dbReference>
<evidence type="ECO:0008006" key="3">
    <source>
        <dbReference type="Google" id="ProtNLM"/>
    </source>
</evidence>
<dbReference type="AlphaFoldDB" id="A0A1Z4JS74"/>
<reference evidence="1 2" key="1">
    <citation type="submission" date="2017-06" db="EMBL/GenBank/DDBJ databases">
        <title>Genome sequencing of cyanobaciteial culture collection at National Institute for Environmental Studies (NIES).</title>
        <authorList>
            <person name="Hirose Y."/>
            <person name="Shimura Y."/>
            <person name="Fujisawa T."/>
            <person name="Nakamura Y."/>
            <person name="Kawachi M."/>
        </authorList>
    </citation>
    <scope>NUCLEOTIDE SEQUENCE [LARGE SCALE GENOMIC DNA]</scope>
    <source>
        <strain evidence="1 2">NIES-2135</strain>
        <plasmid evidence="2">Plasmid Plasmid2 dna</plasmid>
    </source>
</reference>
<sequence length="194" mass="22792">MIDLRMGAIGLQTGNSEPVQAQLVRMQQQHVDDFEDVWRGILQTLGQDDGFWSWAWKKRLSVLDDRFEAYAVEYEGLTQGLLWIETQWHYSWRNLAHRIVYIEALASAPWNRRSLDDPPYLRGVGAALLLYARRRSYTLGYEGRVGLHALPEAEAFYQRQNMPDYGRDPEKENLRYFEYGRLTQPLSDWGMDDE</sequence>
<dbReference type="SUPFAM" id="SSF55729">
    <property type="entry name" value="Acyl-CoA N-acyltransferases (Nat)"/>
    <property type="match status" value="1"/>
</dbReference>
<protein>
    <recommendedName>
        <fullName evidence="3">N-acetyltransferase domain-containing protein</fullName>
    </recommendedName>
</protein>
<keyword evidence="1" id="KW-0614">Plasmid</keyword>
<dbReference type="InterPro" id="IPR016181">
    <property type="entry name" value="Acyl_CoA_acyltransferase"/>
</dbReference>
<organism evidence="1 2">
    <name type="scientific">Leptolyngbya boryana NIES-2135</name>
    <dbReference type="NCBI Taxonomy" id="1973484"/>
    <lineage>
        <taxon>Bacteria</taxon>
        <taxon>Bacillati</taxon>
        <taxon>Cyanobacteriota</taxon>
        <taxon>Cyanophyceae</taxon>
        <taxon>Leptolyngbyales</taxon>
        <taxon>Leptolyngbyaceae</taxon>
        <taxon>Leptolyngbya group</taxon>
        <taxon>Leptolyngbya</taxon>
    </lineage>
</organism>
<accession>A0A1Z4JS74</accession>
<name>A0A1Z4JS74_LEPBY</name>
<proteinExistence type="predicted"/>